<protein>
    <recommendedName>
        <fullName evidence="3">Primosomal replication protein N</fullName>
    </recommendedName>
</protein>
<gene>
    <name evidence="1" type="ORF">tloyanaT_09910</name>
</gene>
<sequence>MTLADRLKPIIDDLKAKAIRLDKINDNTAAHKYVSERRLFSADLFSTYSNKYVPYVLETESKLNAVAVMIEHGSKGLANDILETIEHQINALSTALGANSEIHHEARIKVDARRQHFAKKAAKKVMVSSHQLYQTLAEYHEFERRLKAMIDERMLASNDNNKLSEEILALHQRLGRCRKAISQVERQIELIEKPNS</sequence>
<dbReference type="Gene3D" id="1.20.1270.340">
    <property type="match status" value="1"/>
</dbReference>
<evidence type="ECO:0000313" key="1">
    <source>
        <dbReference type="EMBL" id="GLX84739.1"/>
    </source>
</evidence>
<dbReference type="RefSeq" id="WP_284296353.1">
    <property type="nucleotide sequence ID" value="NZ_BSSV01000001.1"/>
</dbReference>
<evidence type="ECO:0008006" key="3">
    <source>
        <dbReference type="Google" id="ProtNLM"/>
    </source>
</evidence>
<name>A0ABQ6HBC8_9GAMM</name>
<dbReference type="Proteomes" id="UP001157134">
    <property type="component" value="Unassembled WGS sequence"/>
</dbReference>
<dbReference type="Pfam" id="PF07445">
    <property type="entry name" value="PriC"/>
    <property type="match status" value="1"/>
</dbReference>
<comment type="caution">
    <text evidence="1">The sequence shown here is derived from an EMBL/GenBank/DDBJ whole genome shotgun (WGS) entry which is preliminary data.</text>
</comment>
<dbReference type="InterPro" id="IPR038338">
    <property type="entry name" value="PriC_sf"/>
</dbReference>
<reference evidence="1 2" key="1">
    <citation type="submission" date="2023-03" db="EMBL/GenBank/DDBJ databases">
        <title>Thalassotalea loyana LMG 22536T draft genome sequence.</title>
        <authorList>
            <person name="Sawabe T."/>
        </authorList>
    </citation>
    <scope>NUCLEOTIDE SEQUENCE [LARGE SCALE GENOMIC DNA]</scope>
    <source>
        <strain evidence="1 2">LMG 22536</strain>
    </source>
</reference>
<dbReference type="InterPro" id="IPR010890">
    <property type="entry name" value="PriC"/>
</dbReference>
<organism evidence="1 2">
    <name type="scientific">Thalassotalea loyana</name>
    <dbReference type="NCBI Taxonomy" id="280483"/>
    <lineage>
        <taxon>Bacteria</taxon>
        <taxon>Pseudomonadati</taxon>
        <taxon>Pseudomonadota</taxon>
        <taxon>Gammaproteobacteria</taxon>
        <taxon>Alteromonadales</taxon>
        <taxon>Colwelliaceae</taxon>
        <taxon>Thalassotalea</taxon>
    </lineage>
</organism>
<dbReference type="EMBL" id="BSSV01000001">
    <property type="protein sequence ID" value="GLX84739.1"/>
    <property type="molecule type" value="Genomic_DNA"/>
</dbReference>
<evidence type="ECO:0000313" key="2">
    <source>
        <dbReference type="Proteomes" id="UP001157134"/>
    </source>
</evidence>
<keyword evidence="2" id="KW-1185">Reference proteome</keyword>
<proteinExistence type="predicted"/>
<accession>A0ABQ6HBC8</accession>